<dbReference type="RefSeq" id="WP_267770756.1">
    <property type="nucleotide sequence ID" value="NZ_JAPNKE010000002.1"/>
</dbReference>
<accession>A0A9X3EQ54</accession>
<dbReference type="AlphaFoldDB" id="A0A9X3EQ54"/>
<sequence length="276" mass="28670">MIIAGCGDSPAAQECRECAAPVVLGTLGDPQIRETSGIAASAAHPGVWYVHNDSGDAARLFAVGEDGSLRATLTLDVPHVDWEDIARGPCPAGQCLYIGDIGDNQLARDALVVYRVSEPVQLVDSVLPAERLYFKYPDGAHDAETLLIDPASGEVIVITKVDSGPSSIYALPLQPGERATAELVGSVEPPTGSARITGGDVHPDGTAVLLRTRSGVFYYTKQPEQSVASALAGEGCAGPKLDEAQGEAIAWTPDGEAWVSVGEGAGAAIHRVDCDE</sequence>
<dbReference type="EMBL" id="JAPNKE010000002">
    <property type="protein sequence ID" value="MCY1008107.1"/>
    <property type="molecule type" value="Genomic_DNA"/>
</dbReference>
<evidence type="ECO:0000313" key="2">
    <source>
        <dbReference type="Proteomes" id="UP001150924"/>
    </source>
</evidence>
<dbReference type="Proteomes" id="UP001150924">
    <property type="component" value="Unassembled WGS sequence"/>
</dbReference>
<organism evidence="1 2">
    <name type="scientific">Nannocystis pusilla</name>
    <dbReference type="NCBI Taxonomy" id="889268"/>
    <lineage>
        <taxon>Bacteria</taxon>
        <taxon>Pseudomonadati</taxon>
        <taxon>Myxococcota</taxon>
        <taxon>Polyangia</taxon>
        <taxon>Nannocystales</taxon>
        <taxon>Nannocystaceae</taxon>
        <taxon>Nannocystis</taxon>
    </lineage>
</organism>
<gene>
    <name evidence="1" type="ORF">OV079_21615</name>
</gene>
<comment type="caution">
    <text evidence="1">The sequence shown here is derived from an EMBL/GenBank/DDBJ whole genome shotgun (WGS) entry which is preliminary data.</text>
</comment>
<reference evidence="1" key="1">
    <citation type="submission" date="2022-11" db="EMBL/GenBank/DDBJ databases">
        <title>Minimal conservation of predation-associated metabolite biosynthetic gene clusters underscores biosynthetic potential of Myxococcota including descriptions for ten novel species: Archangium lansinium sp. nov., Myxococcus landrumus sp. nov., Nannocystis bai.</title>
        <authorList>
            <person name="Ahearne A."/>
            <person name="Stevens C."/>
            <person name="Phillips K."/>
        </authorList>
    </citation>
    <scope>NUCLEOTIDE SEQUENCE</scope>
    <source>
        <strain evidence="1">Na p29</strain>
    </source>
</reference>
<protein>
    <submittedName>
        <fullName evidence="1">Uncharacterized protein</fullName>
    </submittedName>
</protein>
<evidence type="ECO:0000313" key="1">
    <source>
        <dbReference type="EMBL" id="MCY1008107.1"/>
    </source>
</evidence>
<proteinExistence type="predicted"/>
<name>A0A9X3EQ54_9BACT</name>
<keyword evidence="2" id="KW-1185">Reference proteome</keyword>
<dbReference type="SUPFAM" id="SSF101898">
    <property type="entry name" value="NHL repeat"/>
    <property type="match status" value="1"/>
</dbReference>